<keyword evidence="4" id="KW-0067">ATP-binding</keyword>
<reference evidence="7" key="1">
    <citation type="submission" date="2016-01" db="EMBL/GenBank/DDBJ databases">
        <authorList>
            <person name="Mitreva M."/>
            <person name="Pepin K.H."/>
            <person name="Mihindukulasuriya K.A."/>
            <person name="Fulton R."/>
            <person name="Fronick C."/>
            <person name="O'Laughlin M."/>
            <person name="Miner T."/>
            <person name="Herter B."/>
            <person name="Rosa B.A."/>
            <person name="Cordes M."/>
            <person name="Tomlinson C."/>
            <person name="Wollam A."/>
            <person name="Palsikar V.B."/>
            <person name="Mardis E.R."/>
            <person name="Wilson R.K."/>
        </authorList>
    </citation>
    <scope>NUCLEOTIDE SEQUENCE [LARGE SCALE GENOMIC DNA]</scope>
    <source>
        <strain evidence="7">DNF01167</strain>
    </source>
</reference>
<name>A0A133ZWI1_9BACL</name>
<keyword evidence="3" id="KW-0347">Helicase</keyword>
<keyword evidence="1" id="KW-0547">Nucleotide-binding</keyword>
<feature type="domain" description="UvrD-like helicase C-terminal" evidence="5">
    <location>
        <begin position="5"/>
        <end position="48"/>
    </location>
</feature>
<dbReference type="GO" id="GO:0004386">
    <property type="term" value="F:helicase activity"/>
    <property type="evidence" value="ECO:0007669"/>
    <property type="project" value="UniProtKB-KW"/>
</dbReference>
<comment type="caution">
    <text evidence="6">The sequence shown here is derived from an EMBL/GenBank/DDBJ whole genome shotgun (WGS) entry which is preliminary data.</text>
</comment>
<keyword evidence="2" id="KW-0378">Hydrolase</keyword>
<dbReference type="OrthoDB" id="9810135at2"/>
<proteinExistence type="predicted"/>
<dbReference type="AlphaFoldDB" id="A0A133ZWI1"/>
<dbReference type="GO" id="GO:0016787">
    <property type="term" value="F:hydrolase activity"/>
    <property type="evidence" value="ECO:0007669"/>
    <property type="project" value="UniProtKB-KW"/>
</dbReference>
<evidence type="ECO:0000259" key="5">
    <source>
        <dbReference type="Pfam" id="PF13361"/>
    </source>
</evidence>
<evidence type="ECO:0000313" key="6">
    <source>
        <dbReference type="EMBL" id="KXB59794.1"/>
    </source>
</evidence>
<evidence type="ECO:0000256" key="2">
    <source>
        <dbReference type="ARBA" id="ARBA00022801"/>
    </source>
</evidence>
<dbReference type="Proteomes" id="UP000070355">
    <property type="component" value="Unassembled WGS sequence"/>
</dbReference>
<sequence length="48" mass="5942">MNIDENYPYLYKANYKKLDKNVLLEINVEEERRLLYVAMTRAEERLYI</sequence>
<evidence type="ECO:0000256" key="4">
    <source>
        <dbReference type="ARBA" id="ARBA00022840"/>
    </source>
</evidence>
<dbReference type="InterPro" id="IPR014017">
    <property type="entry name" value="DNA_helicase_UvrD-like_C"/>
</dbReference>
<gene>
    <name evidence="6" type="ORF">HMPREF3186_00931</name>
</gene>
<dbReference type="STRING" id="1379.HMPREF3186_00931"/>
<dbReference type="SUPFAM" id="SSF52540">
    <property type="entry name" value="P-loop containing nucleoside triphosphate hydrolases"/>
    <property type="match status" value="1"/>
</dbReference>
<dbReference type="InterPro" id="IPR027417">
    <property type="entry name" value="P-loop_NTPase"/>
</dbReference>
<dbReference type="EMBL" id="LSDC01000063">
    <property type="protein sequence ID" value="KXB59794.1"/>
    <property type="molecule type" value="Genomic_DNA"/>
</dbReference>
<evidence type="ECO:0000256" key="1">
    <source>
        <dbReference type="ARBA" id="ARBA00022741"/>
    </source>
</evidence>
<evidence type="ECO:0000256" key="3">
    <source>
        <dbReference type="ARBA" id="ARBA00022806"/>
    </source>
</evidence>
<accession>A0A133ZWI1</accession>
<dbReference type="Pfam" id="PF13361">
    <property type="entry name" value="UvrD_C"/>
    <property type="match status" value="1"/>
</dbReference>
<evidence type="ECO:0000313" key="7">
    <source>
        <dbReference type="Proteomes" id="UP000070355"/>
    </source>
</evidence>
<dbReference type="Gene3D" id="3.30.160.800">
    <property type="match status" value="1"/>
</dbReference>
<protein>
    <recommendedName>
        <fullName evidence="5">UvrD-like helicase C-terminal domain-containing protein</fullName>
    </recommendedName>
</protein>
<dbReference type="PATRIC" id="fig|1379.3.peg.914"/>
<dbReference type="GO" id="GO:0005524">
    <property type="term" value="F:ATP binding"/>
    <property type="evidence" value="ECO:0007669"/>
    <property type="project" value="UniProtKB-KW"/>
</dbReference>
<organism evidence="6 7">
    <name type="scientific">Gemella haemolysans</name>
    <dbReference type="NCBI Taxonomy" id="1379"/>
    <lineage>
        <taxon>Bacteria</taxon>
        <taxon>Bacillati</taxon>
        <taxon>Bacillota</taxon>
        <taxon>Bacilli</taxon>
        <taxon>Bacillales</taxon>
        <taxon>Gemellaceae</taxon>
        <taxon>Gemella</taxon>
    </lineage>
</organism>